<dbReference type="Pfam" id="PF00147">
    <property type="entry name" value="Fibrinogen_C"/>
    <property type="match status" value="1"/>
</dbReference>
<dbReference type="PANTHER" id="PTHR19143:SF327">
    <property type="entry name" value="FI21813P1-RELATED"/>
    <property type="match status" value="1"/>
</dbReference>
<dbReference type="SMART" id="SM00186">
    <property type="entry name" value="FBG"/>
    <property type="match status" value="1"/>
</dbReference>
<protein>
    <recommendedName>
        <fullName evidence="1">Fibrinogen C-terminal domain-containing protein</fullName>
    </recommendedName>
</protein>
<dbReference type="PROSITE" id="PS51406">
    <property type="entry name" value="FIBRINOGEN_C_2"/>
    <property type="match status" value="1"/>
</dbReference>
<dbReference type="EMBL" id="JAJJHW010001127">
    <property type="protein sequence ID" value="KAH8377917.1"/>
    <property type="molecule type" value="Genomic_DNA"/>
</dbReference>
<organism evidence="2 3">
    <name type="scientific">Drosophila rubida</name>
    <dbReference type="NCBI Taxonomy" id="30044"/>
    <lineage>
        <taxon>Eukaryota</taxon>
        <taxon>Metazoa</taxon>
        <taxon>Ecdysozoa</taxon>
        <taxon>Arthropoda</taxon>
        <taxon>Hexapoda</taxon>
        <taxon>Insecta</taxon>
        <taxon>Pterygota</taxon>
        <taxon>Neoptera</taxon>
        <taxon>Endopterygota</taxon>
        <taxon>Diptera</taxon>
        <taxon>Brachycera</taxon>
        <taxon>Muscomorpha</taxon>
        <taxon>Ephydroidea</taxon>
        <taxon>Drosophilidae</taxon>
        <taxon>Drosophila</taxon>
    </lineage>
</organism>
<reference evidence="2" key="1">
    <citation type="journal article" date="2021" name="Mol. Ecol. Resour.">
        <title>Phylogenomic analyses of the genus Drosophila reveals genomic signals of climate adaptation.</title>
        <authorList>
            <person name="Li F."/>
            <person name="Rane R.V."/>
            <person name="Luria V."/>
            <person name="Xiong Z."/>
            <person name="Chen J."/>
            <person name="Li Z."/>
            <person name="Catullo R.A."/>
            <person name="Griffin P.C."/>
            <person name="Schiffer M."/>
            <person name="Pearce S."/>
            <person name="Lee S.F."/>
            <person name="McElroy K."/>
            <person name="Stocker A."/>
            <person name="Shirriffs J."/>
            <person name="Cockerell F."/>
            <person name="Coppin C."/>
            <person name="Sgro C.M."/>
            <person name="Karger A."/>
            <person name="Cain J.W."/>
            <person name="Weber J.A."/>
            <person name="Santpere G."/>
            <person name="Kirschner M.W."/>
            <person name="Hoffmann A.A."/>
            <person name="Oakeshott J.G."/>
            <person name="Zhang G."/>
        </authorList>
    </citation>
    <scope>NUCLEOTIDE SEQUENCE</scope>
    <source>
        <strain evidence="2">BGI-SZ-2011g</strain>
    </source>
</reference>
<name>A0AAD4K5E1_9MUSC</name>
<dbReference type="Proteomes" id="UP001200034">
    <property type="component" value="Unassembled WGS sequence"/>
</dbReference>
<dbReference type="AlphaFoldDB" id="A0AAD4K5E1"/>
<dbReference type="GO" id="GO:0005615">
    <property type="term" value="C:extracellular space"/>
    <property type="evidence" value="ECO:0007669"/>
    <property type="project" value="TreeGrafter"/>
</dbReference>
<evidence type="ECO:0000313" key="2">
    <source>
        <dbReference type="EMBL" id="KAH8377917.1"/>
    </source>
</evidence>
<accession>A0AAD4K5E1</accession>
<feature type="non-terminal residue" evidence="2">
    <location>
        <position position="1"/>
    </location>
</feature>
<evidence type="ECO:0000259" key="1">
    <source>
        <dbReference type="PROSITE" id="PS51406"/>
    </source>
</evidence>
<proteinExistence type="predicted"/>
<feature type="domain" description="Fibrinogen C-terminal" evidence="1">
    <location>
        <begin position="1"/>
        <end position="153"/>
    </location>
</feature>
<comment type="caution">
    <text evidence="2">The sequence shown here is derived from an EMBL/GenBank/DDBJ whole genome shotgun (WGS) entry which is preliminary data.</text>
</comment>
<dbReference type="SUPFAM" id="SSF56496">
    <property type="entry name" value="Fibrinogen C-terminal domain-like"/>
    <property type="match status" value="1"/>
</dbReference>
<dbReference type="InterPro" id="IPR036056">
    <property type="entry name" value="Fibrinogen-like_C"/>
</dbReference>
<dbReference type="Gene3D" id="3.90.215.10">
    <property type="entry name" value="Gamma Fibrinogen, chain A, domain 1"/>
    <property type="match status" value="1"/>
</dbReference>
<evidence type="ECO:0000313" key="3">
    <source>
        <dbReference type="Proteomes" id="UP001200034"/>
    </source>
</evidence>
<gene>
    <name evidence="2" type="ORF">KR093_007874</name>
</gene>
<sequence length="153" mass="18091">PDIHEIKVPGIDAFSVPCDSSFAGPGWTVIQRRMDGSVDFNRNWTEYREGFGDLRGEFFIGLEKLHRITKSQAYELYIYLKWFDRDEDGYAKYDNFLIGNETELYELKALGKYRGHYGDALERHKYMKFSTPDRGGCAETFKSGWWFHDCYHW</sequence>
<dbReference type="InterPro" id="IPR050373">
    <property type="entry name" value="Fibrinogen_C-term_domain"/>
</dbReference>
<dbReference type="InterPro" id="IPR002181">
    <property type="entry name" value="Fibrinogen_a/b/g_C_dom"/>
</dbReference>
<dbReference type="PANTHER" id="PTHR19143">
    <property type="entry name" value="FIBRINOGEN/TENASCIN/ANGIOPOEITIN"/>
    <property type="match status" value="1"/>
</dbReference>
<dbReference type="InterPro" id="IPR014716">
    <property type="entry name" value="Fibrinogen_a/b/g_C_1"/>
</dbReference>
<keyword evidence="3" id="KW-1185">Reference proteome</keyword>